<sequence length="245" mass="26595">MNKKTVLITGASKGIGSAIATQFASHDYNVVINYHTSYEEAKALSSLFDQRGYRHQLYQADITNKAEVDKMIAFCLKEYGAIDVLINNAGIAQSKLFTDLTEADWQNMINVSLNGMFYCTQGVLENMVSEKSGKIINISSIWGIVGASCEVHYSMVKAGIIGFTKALAKELGPSNIQVNCVAPGIIKTDMIASFTDEEIEEMTEMVPMGRLGTPEEIAACVFYLASDGSDYLTGQILSPNGGIVM</sequence>
<comment type="similarity">
    <text evidence="1">Belongs to the short-chain dehydrogenases/reductases (SDR) family.</text>
</comment>
<comment type="caution">
    <text evidence="3">The sequence shown here is derived from an EMBL/GenBank/DDBJ whole genome shotgun (WGS) entry which is preliminary data.</text>
</comment>
<dbReference type="InterPro" id="IPR036291">
    <property type="entry name" value="NAD(P)-bd_dom_sf"/>
</dbReference>
<evidence type="ECO:0000313" key="4">
    <source>
        <dbReference type="Proteomes" id="UP000746471"/>
    </source>
</evidence>
<dbReference type="EC" id="1.1.1.100" evidence="3"/>
<keyword evidence="3" id="KW-0560">Oxidoreductase</keyword>
<dbReference type="NCBIfam" id="NF005559">
    <property type="entry name" value="PRK07231.1"/>
    <property type="match status" value="1"/>
</dbReference>
<dbReference type="InterPro" id="IPR050259">
    <property type="entry name" value="SDR"/>
</dbReference>
<dbReference type="PRINTS" id="PR00080">
    <property type="entry name" value="SDRFAMILY"/>
</dbReference>
<protein>
    <submittedName>
        <fullName evidence="3">3-oxoacyl-ACP reductase FabG</fullName>
        <ecNumber evidence="3">1.1.1.100</ecNumber>
    </submittedName>
</protein>
<proteinExistence type="inferred from homology"/>
<dbReference type="NCBIfam" id="NF009466">
    <property type="entry name" value="PRK12826.1-2"/>
    <property type="match status" value="1"/>
</dbReference>
<keyword evidence="2" id="KW-0753">Steroid metabolism</keyword>
<dbReference type="NCBIfam" id="NF047420">
    <property type="entry name" value="EF_P_mod_YmfI"/>
    <property type="match status" value="1"/>
</dbReference>
<dbReference type="Pfam" id="PF13561">
    <property type="entry name" value="adh_short_C2"/>
    <property type="match status" value="1"/>
</dbReference>
<dbReference type="RefSeq" id="WP_213238632.1">
    <property type="nucleotide sequence ID" value="NZ_JAHBCL010000060.1"/>
</dbReference>
<evidence type="ECO:0000256" key="1">
    <source>
        <dbReference type="ARBA" id="ARBA00006484"/>
    </source>
</evidence>
<dbReference type="PANTHER" id="PTHR42879:SF2">
    <property type="entry name" value="3-OXOACYL-[ACYL-CARRIER-PROTEIN] REDUCTASE FABG"/>
    <property type="match status" value="1"/>
</dbReference>
<reference evidence="3 4" key="1">
    <citation type="submission" date="2021-05" db="EMBL/GenBank/DDBJ databases">
        <title>Fusibacter ferrireducens sp. nov., an anaerobic, sulfur- and Fe-reducing bacterium isolated from the mangrove sediment.</title>
        <authorList>
            <person name="Qiu D."/>
        </authorList>
    </citation>
    <scope>NUCLEOTIDE SEQUENCE [LARGE SCALE GENOMIC DNA]</scope>
    <source>
        <strain evidence="3 4">DSM 12116</strain>
    </source>
</reference>
<dbReference type="GO" id="GO:0004316">
    <property type="term" value="F:3-oxoacyl-[acyl-carrier-protein] reductase (NADPH) activity"/>
    <property type="evidence" value="ECO:0007669"/>
    <property type="project" value="UniProtKB-EC"/>
</dbReference>
<organism evidence="3 4">
    <name type="scientific">Fusibacter paucivorans</name>
    <dbReference type="NCBI Taxonomy" id="76009"/>
    <lineage>
        <taxon>Bacteria</taxon>
        <taxon>Bacillati</taxon>
        <taxon>Bacillota</taxon>
        <taxon>Clostridia</taxon>
        <taxon>Eubacteriales</taxon>
        <taxon>Eubacteriales Family XII. Incertae Sedis</taxon>
        <taxon>Fusibacter</taxon>
    </lineage>
</organism>
<keyword evidence="4" id="KW-1185">Reference proteome</keyword>
<dbReference type="EMBL" id="JAHBCL010000060">
    <property type="protein sequence ID" value="MBS7528776.1"/>
    <property type="molecule type" value="Genomic_DNA"/>
</dbReference>
<gene>
    <name evidence="3" type="primary">fabG</name>
    <name evidence="3" type="ORF">KHM83_19090</name>
</gene>
<dbReference type="Proteomes" id="UP000746471">
    <property type="component" value="Unassembled WGS sequence"/>
</dbReference>
<dbReference type="SUPFAM" id="SSF51735">
    <property type="entry name" value="NAD(P)-binding Rossmann-fold domains"/>
    <property type="match status" value="1"/>
</dbReference>
<name>A0ABS5PUK9_9FIRM</name>
<dbReference type="InterPro" id="IPR002347">
    <property type="entry name" value="SDR_fam"/>
</dbReference>
<evidence type="ECO:0000313" key="3">
    <source>
        <dbReference type="EMBL" id="MBS7528776.1"/>
    </source>
</evidence>
<accession>A0ABS5PUK9</accession>
<keyword evidence="2" id="KW-0443">Lipid metabolism</keyword>
<evidence type="ECO:0000256" key="2">
    <source>
        <dbReference type="ARBA" id="ARBA00023221"/>
    </source>
</evidence>
<dbReference type="Gene3D" id="3.40.50.720">
    <property type="entry name" value="NAD(P)-binding Rossmann-like Domain"/>
    <property type="match status" value="1"/>
</dbReference>
<dbReference type="PRINTS" id="PR00081">
    <property type="entry name" value="GDHRDH"/>
</dbReference>
<dbReference type="PANTHER" id="PTHR42879">
    <property type="entry name" value="3-OXOACYL-(ACYL-CARRIER-PROTEIN) REDUCTASE"/>
    <property type="match status" value="1"/>
</dbReference>